<evidence type="ECO:0000313" key="1">
    <source>
        <dbReference type="EMBL" id="BAY85025.1"/>
    </source>
</evidence>
<dbReference type="InterPro" id="IPR032710">
    <property type="entry name" value="NTF2-like_dom_sf"/>
</dbReference>
<dbReference type="EMBL" id="AP018227">
    <property type="protein sequence ID" value="BAY85025.1"/>
    <property type="molecule type" value="Genomic_DNA"/>
</dbReference>
<keyword evidence="2" id="KW-1185">Reference proteome</keyword>
<dbReference type="SUPFAM" id="SSF54427">
    <property type="entry name" value="NTF2-like"/>
    <property type="match status" value="1"/>
</dbReference>
<proteinExistence type="predicted"/>
<evidence type="ECO:0008006" key="3">
    <source>
        <dbReference type="Google" id="ProtNLM"/>
    </source>
</evidence>
<evidence type="ECO:0000313" key="2">
    <source>
        <dbReference type="Proteomes" id="UP000218418"/>
    </source>
</evidence>
<accession>A0A1Z4LUU7</accession>
<dbReference type="Proteomes" id="UP000218418">
    <property type="component" value="Chromosome"/>
</dbReference>
<dbReference type="AlphaFoldDB" id="A0A1Z4LUU7"/>
<dbReference type="InterPro" id="IPR024507">
    <property type="entry name" value="AtzH-like"/>
</dbReference>
<gene>
    <name evidence="1" type="ORF">NIES267_45230</name>
</gene>
<organism evidence="1 2">
    <name type="scientific">Calothrix parasitica NIES-267</name>
    <dbReference type="NCBI Taxonomy" id="1973488"/>
    <lineage>
        <taxon>Bacteria</taxon>
        <taxon>Bacillati</taxon>
        <taxon>Cyanobacteriota</taxon>
        <taxon>Cyanophyceae</taxon>
        <taxon>Nostocales</taxon>
        <taxon>Calotrichaceae</taxon>
        <taxon>Calothrix</taxon>
    </lineage>
</organism>
<dbReference type="OrthoDB" id="9791198at2"/>
<sequence>MINTVNKSALVAELTEIYMKYEAALCSNNTAVLNEFFWDSADVVRFGLKENQYGAEDIRAFRNSRPDFKLEREIINLKVVTFGEDSAAVTLEFRRFINGEERLGRQSQMWMRFSEGWKVVSAHVSFLEGK</sequence>
<reference evidence="1 2" key="1">
    <citation type="submission" date="2017-06" db="EMBL/GenBank/DDBJ databases">
        <title>Genome sequencing of cyanobaciteial culture collection at National Institute for Environmental Studies (NIES).</title>
        <authorList>
            <person name="Hirose Y."/>
            <person name="Shimura Y."/>
            <person name="Fujisawa T."/>
            <person name="Nakamura Y."/>
            <person name="Kawachi M."/>
        </authorList>
    </citation>
    <scope>NUCLEOTIDE SEQUENCE [LARGE SCALE GENOMIC DNA]</scope>
    <source>
        <strain evidence="1 2">NIES-267</strain>
    </source>
</reference>
<protein>
    <recommendedName>
        <fullName evidence="3">DUF4440 domain-containing protein</fullName>
    </recommendedName>
</protein>
<name>A0A1Z4LUU7_9CYAN</name>
<dbReference type="Gene3D" id="3.10.450.50">
    <property type="match status" value="1"/>
</dbReference>
<dbReference type="Pfam" id="PF11533">
    <property type="entry name" value="AtzH-like"/>
    <property type="match status" value="1"/>
</dbReference>
<dbReference type="NCBIfam" id="NF033625">
    <property type="entry name" value="HpxZ"/>
    <property type="match status" value="1"/>
</dbReference>